<organism evidence="8 9">
    <name type="scientific">Frondihabitans australicus</name>
    <dbReference type="NCBI Taxonomy" id="386892"/>
    <lineage>
        <taxon>Bacteria</taxon>
        <taxon>Bacillati</taxon>
        <taxon>Actinomycetota</taxon>
        <taxon>Actinomycetes</taxon>
        <taxon>Micrococcales</taxon>
        <taxon>Microbacteriaceae</taxon>
        <taxon>Frondihabitans</taxon>
    </lineage>
</organism>
<feature type="transmembrane region" description="Helical" evidence="6">
    <location>
        <begin position="155"/>
        <end position="176"/>
    </location>
</feature>
<keyword evidence="4 6" id="KW-1133">Transmembrane helix</keyword>
<dbReference type="RefSeq" id="WP_121369897.1">
    <property type="nucleotide sequence ID" value="NZ_RBKS01000001.1"/>
</dbReference>
<comment type="caution">
    <text evidence="8">The sequence shown here is derived from an EMBL/GenBank/DDBJ whole genome shotgun (WGS) entry which is preliminary data.</text>
</comment>
<evidence type="ECO:0000256" key="5">
    <source>
        <dbReference type="ARBA" id="ARBA00023136"/>
    </source>
</evidence>
<evidence type="ECO:0000256" key="2">
    <source>
        <dbReference type="ARBA" id="ARBA00022448"/>
    </source>
</evidence>
<feature type="transmembrane region" description="Helical" evidence="6">
    <location>
        <begin position="97"/>
        <end position="114"/>
    </location>
</feature>
<feature type="transmembrane region" description="Helical" evidence="6">
    <location>
        <begin position="307"/>
        <end position="326"/>
    </location>
</feature>
<keyword evidence="3 6" id="KW-0812">Transmembrane</keyword>
<feature type="transmembrane region" description="Helical" evidence="6">
    <location>
        <begin position="333"/>
        <end position="350"/>
    </location>
</feature>
<evidence type="ECO:0000256" key="1">
    <source>
        <dbReference type="ARBA" id="ARBA00004651"/>
    </source>
</evidence>
<evidence type="ECO:0000256" key="3">
    <source>
        <dbReference type="ARBA" id="ARBA00022692"/>
    </source>
</evidence>
<dbReference type="SUPFAM" id="SSF103473">
    <property type="entry name" value="MFS general substrate transporter"/>
    <property type="match status" value="1"/>
</dbReference>
<feature type="domain" description="Major facilitator superfamily (MFS) profile" evidence="7">
    <location>
        <begin position="31"/>
        <end position="446"/>
    </location>
</feature>
<gene>
    <name evidence="8" type="ORF">C8E83_2196</name>
</gene>
<reference evidence="8 9" key="1">
    <citation type="submission" date="2018-10" db="EMBL/GenBank/DDBJ databases">
        <title>Sequencing the genomes of 1000 actinobacteria strains.</title>
        <authorList>
            <person name="Klenk H.-P."/>
        </authorList>
    </citation>
    <scope>NUCLEOTIDE SEQUENCE [LARGE SCALE GENOMIC DNA]</scope>
    <source>
        <strain evidence="8 9">DSM 17894</strain>
    </source>
</reference>
<dbReference type="GO" id="GO:0005886">
    <property type="term" value="C:plasma membrane"/>
    <property type="evidence" value="ECO:0007669"/>
    <property type="project" value="UniProtKB-SubCell"/>
</dbReference>
<dbReference type="PANTHER" id="PTHR23511">
    <property type="entry name" value="SYNAPTIC VESICLE GLYCOPROTEIN 2"/>
    <property type="match status" value="1"/>
</dbReference>
<evidence type="ECO:0000256" key="6">
    <source>
        <dbReference type="SAM" id="Phobius"/>
    </source>
</evidence>
<sequence length="456" mass="49066">MAVTPDTQTRLSNSVDAQLDRMPVGRVHRKVIVAIGLGLFFDIYEVFLSGSISTALGVQFKITGTTLSLLLASAFIGMFVGASVLGGLADRFGRRKAFLFNLIWYSAWSLIAAFSPTAWFLIVARFLAGVGVGAEYPVADAYLSDVLPKDKRGRLASWAYTCSFIAVPIVGFLALWLNSANPGGIPGWRYMLGLGGVGALVVLFLRRGLPESPRWLARVGRNDEAVAALRVFADGAGVAVEPVTGGEGQDPAPQTTRAPRLTQQPYAKRMVMLVVFHLFQGWGYYGFGTLSSLVLVANGQSVTQSLLYTAISFLGYPVGSVLAVPLMRYERKYLLIGSILAMALFGILFATSSLPVLIVVFGFLTTAISNVFSNVYHVYQAEIFPTTLRATAVGRTYSLSRLSSAALPFILLPVLTAFGAPVMFSLVAFVLLIITGFVIGIGPKTSYRSVVEINPE</sequence>
<dbReference type="GO" id="GO:0022857">
    <property type="term" value="F:transmembrane transporter activity"/>
    <property type="evidence" value="ECO:0007669"/>
    <property type="project" value="InterPro"/>
</dbReference>
<comment type="subcellular location">
    <subcellularLocation>
        <location evidence="1">Cell membrane</location>
        <topology evidence="1">Multi-pass membrane protein</topology>
    </subcellularLocation>
</comment>
<protein>
    <submittedName>
        <fullName evidence="8">Sugar transport protein</fullName>
    </submittedName>
</protein>
<name>A0A495IH88_9MICO</name>
<dbReference type="PROSITE" id="PS50850">
    <property type="entry name" value="MFS"/>
    <property type="match status" value="1"/>
</dbReference>
<dbReference type="PANTHER" id="PTHR23511:SF34">
    <property type="entry name" value="SYNAPTIC VESICLE GLYCOPROTEIN 2"/>
    <property type="match status" value="1"/>
</dbReference>
<dbReference type="OrthoDB" id="9787026at2"/>
<keyword evidence="2" id="KW-0813">Transport</keyword>
<feature type="transmembrane region" description="Helical" evidence="6">
    <location>
        <begin position="62"/>
        <end position="85"/>
    </location>
</feature>
<feature type="transmembrane region" description="Helical" evidence="6">
    <location>
        <begin position="424"/>
        <end position="442"/>
    </location>
</feature>
<keyword evidence="9" id="KW-1185">Reference proteome</keyword>
<dbReference type="EMBL" id="RBKS01000001">
    <property type="protein sequence ID" value="RKR75060.1"/>
    <property type="molecule type" value="Genomic_DNA"/>
</dbReference>
<feature type="transmembrane region" description="Helical" evidence="6">
    <location>
        <begin position="399"/>
        <end position="418"/>
    </location>
</feature>
<evidence type="ECO:0000259" key="7">
    <source>
        <dbReference type="PROSITE" id="PS50850"/>
    </source>
</evidence>
<dbReference type="Gene3D" id="1.20.1250.20">
    <property type="entry name" value="MFS general substrate transporter like domains"/>
    <property type="match status" value="1"/>
</dbReference>
<dbReference type="CDD" id="cd17316">
    <property type="entry name" value="MFS_SV2_like"/>
    <property type="match status" value="1"/>
</dbReference>
<feature type="transmembrane region" description="Helical" evidence="6">
    <location>
        <begin position="270"/>
        <end position="287"/>
    </location>
</feature>
<dbReference type="AlphaFoldDB" id="A0A495IH88"/>
<dbReference type="InterPro" id="IPR020846">
    <property type="entry name" value="MFS_dom"/>
</dbReference>
<accession>A0A495IH88</accession>
<dbReference type="InterPro" id="IPR005828">
    <property type="entry name" value="MFS_sugar_transport-like"/>
</dbReference>
<evidence type="ECO:0000313" key="8">
    <source>
        <dbReference type="EMBL" id="RKR75060.1"/>
    </source>
</evidence>
<feature type="transmembrane region" description="Helical" evidence="6">
    <location>
        <begin position="120"/>
        <end position="143"/>
    </location>
</feature>
<dbReference type="InterPro" id="IPR036259">
    <property type="entry name" value="MFS_trans_sf"/>
</dbReference>
<dbReference type="Pfam" id="PF00083">
    <property type="entry name" value="Sugar_tr"/>
    <property type="match status" value="1"/>
</dbReference>
<evidence type="ECO:0000313" key="9">
    <source>
        <dbReference type="Proteomes" id="UP000280008"/>
    </source>
</evidence>
<feature type="transmembrane region" description="Helical" evidence="6">
    <location>
        <begin position="31"/>
        <end position="56"/>
    </location>
</feature>
<feature type="transmembrane region" description="Helical" evidence="6">
    <location>
        <begin position="188"/>
        <end position="205"/>
    </location>
</feature>
<feature type="transmembrane region" description="Helical" evidence="6">
    <location>
        <begin position="356"/>
        <end position="379"/>
    </location>
</feature>
<proteinExistence type="predicted"/>
<dbReference type="Proteomes" id="UP000280008">
    <property type="component" value="Unassembled WGS sequence"/>
</dbReference>
<evidence type="ECO:0000256" key="4">
    <source>
        <dbReference type="ARBA" id="ARBA00022989"/>
    </source>
</evidence>
<keyword evidence="5 6" id="KW-0472">Membrane</keyword>
<keyword evidence="8" id="KW-0762">Sugar transport</keyword>